<reference evidence="3" key="1">
    <citation type="journal article" date="2014" name="Int. J. Syst. Evol. Microbiol.">
        <title>Complete genome sequence of Corynebacterium casei LMG S-19264T (=DSM 44701T), isolated from a smear-ripened cheese.</title>
        <authorList>
            <consortium name="US DOE Joint Genome Institute (JGI-PGF)"/>
            <person name="Walter F."/>
            <person name="Albersmeier A."/>
            <person name="Kalinowski J."/>
            <person name="Ruckert C."/>
        </authorList>
    </citation>
    <scope>NUCLEOTIDE SEQUENCE</scope>
    <source>
        <strain evidence="3">CGMCC 1.15330</strain>
    </source>
</reference>
<name>A0A916SXX3_9SPHN</name>
<evidence type="ECO:0000313" key="4">
    <source>
        <dbReference type="Proteomes" id="UP000623067"/>
    </source>
</evidence>
<gene>
    <name evidence="3" type="ORF">GCM10011380_05990</name>
</gene>
<dbReference type="Proteomes" id="UP000623067">
    <property type="component" value="Unassembled WGS sequence"/>
</dbReference>
<proteinExistence type="predicted"/>
<protein>
    <recommendedName>
        <fullName evidence="5">Lipoprotein</fullName>
    </recommendedName>
</protein>
<dbReference type="RefSeq" id="WP_188657162.1">
    <property type="nucleotide sequence ID" value="NZ_BMIH01000001.1"/>
</dbReference>
<reference evidence="3" key="2">
    <citation type="submission" date="2020-09" db="EMBL/GenBank/DDBJ databases">
        <authorList>
            <person name="Sun Q."/>
            <person name="Zhou Y."/>
        </authorList>
    </citation>
    <scope>NUCLEOTIDE SEQUENCE</scope>
    <source>
        <strain evidence="3">CGMCC 1.15330</strain>
    </source>
</reference>
<evidence type="ECO:0000256" key="1">
    <source>
        <dbReference type="SAM" id="MobiDB-lite"/>
    </source>
</evidence>
<evidence type="ECO:0000313" key="3">
    <source>
        <dbReference type="EMBL" id="GGB19196.1"/>
    </source>
</evidence>
<feature type="chain" id="PRO_5037295611" description="Lipoprotein" evidence="2">
    <location>
        <begin position="22"/>
        <end position="86"/>
    </location>
</feature>
<accession>A0A916SXX3</accession>
<dbReference type="EMBL" id="BMIH01000001">
    <property type="protein sequence ID" value="GGB19196.1"/>
    <property type="molecule type" value="Genomic_DNA"/>
</dbReference>
<keyword evidence="2" id="KW-0732">Signal</keyword>
<keyword evidence="4" id="KW-1185">Reference proteome</keyword>
<evidence type="ECO:0000256" key="2">
    <source>
        <dbReference type="SAM" id="SignalP"/>
    </source>
</evidence>
<feature type="signal peptide" evidence="2">
    <location>
        <begin position="1"/>
        <end position="21"/>
    </location>
</feature>
<dbReference type="PROSITE" id="PS51257">
    <property type="entry name" value="PROKAR_LIPOPROTEIN"/>
    <property type="match status" value="1"/>
</dbReference>
<organism evidence="3 4">
    <name type="scientific">Sphingomonas metalli</name>
    <dbReference type="NCBI Taxonomy" id="1779358"/>
    <lineage>
        <taxon>Bacteria</taxon>
        <taxon>Pseudomonadati</taxon>
        <taxon>Pseudomonadota</taxon>
        <taxon>Alphaproteobacteria</taxon>
        <taxon>Sphingomonadales</taxon>
        <taxon>Sphingomonadaceae</taxon>
        <taxon>Sphingomonas</taxon>
    </lineage>
</organism>
<comment type="caution">
    <text evidence="3">The sequence shown here is derived from an EMBL/GenBank/DDBJ whole genome shotgun (WGS) entry which is preliminary data.</text>
</comment>
<sequence>MKTLFTAATAAALALSLAACGKGSDTSNTADTSLNDSGVPVEGNAAEGLPAETLGAPTDNLGVPTGNELAPAEGNAAGATTTGNSL</sequence>
<feature type="compositionally biased region" description="Polar residues" evidence="1">
    <location>
        <begin position="24"/>
        <end position="36"/>
    </location>
</feature>
<evidence type="ECO:0008006" key="5">
    <source>
        <dbReference type="Google" id="ProtNLM"/>
    </source>
</evidence>
<feature type="region of interest" description="Disordered" evidence="1">
    <location>
        <begin position="21"/>
        <end position="86"/>
    </location>
</feature>
<dbReference type="AlphaFoldDB" id="A0A916SXX3"/>
<feature type="compositionally biased region" description="Low complexity" evidence="1">
    <location>
        <begin position="74"/>
        <end position="86"/>
    </location>
</feature>